<dbReference type="OrthoDB" id="94055at2759"/>
<dbReference type="EMBL" id="JAGDFL010000229">
    <property type="protein sequence ID" value="KAG7395042.1"/>
    <property type="molecule type" value="Genomic_DNA"/>
</dbReference>
<evidence type="ECO:0000313" key="3">
    <source>
        <dbReference type="Proteomes" id="UP000693981"/>
    </source>
</evidence>
<sequence>MGKSADRNTTIKQEFTSLEKLLIQTAEDASTCLRLLKKELSLYDSRHGKHFTNTSTSFMRTDMRNAKDTADDLKYVAHRINKAYILSHSEVEAARNMMDGTARAMDVLKVTARNYDKKHGLQPGGKTETLGMKGKIANAMGKQENEHEIKGHQLGMGKKVKYDHGEYEAGSSDTVEALVNSILRDNFNLSPLSHQITVAGKSLSSSPSFVDKAKEAIHDVKDKLRGDKNSPTHEEHHAAQPVNP</sequence>
<evidence type="ECO:0000313" key="2">
    <source>
        <dbReference type="EMBL" id="KAG7395042.1"/>
    </source>
</evidence>
<evidence type="ECO:0000256" key="1">
    <source>
        <dbReference type="SAM" id="MobiDB-lite"/>
    </source>
</evidence>
<protein>
    <submittedName>
        <fullName evidence="2">Uncharacterized protein</fullName>
    </submittedName>
</protein>
<accession>A0A8T1WM09</accession>
<organism evidence="2 3">
    <name type="scientific">Phytophthora boehmeriae</name>
    <dbReference type="NCBI Taxonomy" id="109152"/>
    <lineage>
        <taxon>Eukaryota</taxon>
        <taxon>Sar</taxon>
        <taxon>Stramenopiles</taxon>
        <taxon>Oomycota</taxon>
        <taxon>Peronosporomycetes</taxon>
        <taxon>Peronosporales</taxon>
        <taxon>Peronosporaceae</taxon>
        <taxon>Phytophthora</taxon>
    </lineage>
</organism>
<name>A0A8T1WM09_9STRA</name>
<dbReference type="Proteomes" id="UP000693981">
    <property type="component" value="Unassembled WGS sequence"/>
</dbReference>
<keyword evidence="3" id="KW-1185">Reference proteome</keyword>
<gene>
    <name evidence="2" type="ORF">PHYBOEH_004278</name>
</gene>
<dbReference type="AlphaFoldDB" id="A0A8T1WM09"/>
<comment type="caution">
    <text evidence="2">The sequence shown here is derived from an EMBL/GenBank/DDBJ whole genome shotgun (WGS) entry which is preliminary data.</text>
</comment>
<feature type="compositionally biased region" description="Basic and acidic residues" evidence="1">
    <location>
        <begin position="211"/>
        <end position="238"/>
    </location>
</feature>
<proteinExistence type="predicted"/>
<reference evidence="2" key="1">
    <citation type="submission" date="2021-02" db="EMBL/GenBank/DDBJ databases">
        <authorList>
            <person name="Palmer J.M."/>
        </authorList>
    </citation>
    <scope>NUCLEOTIDE SEQUENCE</scope>
    <source>
        <strain evidence="2">SCRP23</strain>
    </source>
</reference>
<feature type="region of interest" description="Disordered" evidence="1">
    <location>
        <begin position="201"/>
        <end position="244"/>
    </location>
</feature>